<gene>
    <name evidence="2" type="ORF">AB4876_14240</name>
</gene>
<dbReference type="RefSeq" id="WP_368382444.1">
    <property type="nucleotide sequence ID" value="NZ_JBFRYA010000013.1"/>
</dbReference>
<dbReference type="GO" id="GO:0004674">
    <property type="term" value="F:protein serine/threonine kinase activity"/>
    <property type="evidence" value="ECO:0007669"/>
    <property type="project" value="UniProtKB-KW"/>
</dbReference>
<sequence>MKKIFALSTMAAAMVLAGCGGGGDININAQNNSTTTSTGGGNGGNTSANGCASYSTTGGITRQGADSGVNCVYGPDFVSLTNPIDIGPSTPVVFTKLANGGVHVFRDSLVVGRNYSSDADLVAAGIEKGGDGSKIEIEAGTTLAFQSSDDYVVINRGSQIFAEGTASAPITITSVSDAVDGTVGAEEVQAWGGMIINGFGLTNKCAYTGSPATNDLATTASGCHVAAEGKAGGGQTHYGGANNADSSGSLKYFIVKHTGAQVEEGNELNGISFDAVGSGTTVDFLQAYSTYDDGVEMFGGAVNISHYIAMYVRDDSIDIDEGYSGTFDYALVIQSETDGNHCVESDGIGSYSSKDQATIDDFVARGLNSRATIKNMTCIMSSNDGPAGTAAGLGTHDPGAGMRIREAHFPIIQNALITSAYQGDVLTGDDDYNYCVRIESAEGLKAAAEGVLKIEGSIIACSDLTKGDLLPGGKTQLEFLNENSQTLTTLEAGEDPTAASNANLDILDGFFSLPVADMKIGGAAPTVAPIGRAFFGAVVKDDDWTAGWAYGIDPANRGEPLWFE</sequence>
<dbReference type="PROSITE" id="PS51257">
    <property type="entry name" value="PROKAR_LIPOPROTEIN"/>
    <property type="match status" value="1"/>
</dbReference>
<feature type="signal peptide" evidence="1">
    <location>
        <begin position="1"/>
        <end position="17"/>
    </location>
</feature>
<keyword evidence="2" id="KW-0723">Serine/threonine-protein kinase</keyword>
<dbReference type="Proteomes" id="UP001557485">
    <property type="component" value="Unassembled WGS sequence"/>
</dbReference>
<keyword evidence="2" id="KW-0808">Transferase</keyword>
<evidence type="ECO:0000313" key="2">
    <source>
        <dbReference type="EMBL" id="MEX1670077.1"/>
    </source>
</evidence>
<dbReference type="PANTHER" id="PTHR41339">
    <property type="entry name" value="LIPL48"/>
    <property type="match status" value="1"/>
</dbReference>
<organism evidence="2 3">
    <name type="scientific">Zhongshania guokunii</name>
    <dbReference type="NCBI Taxonomy" id="641783"/>
    <lineage>
        <taxon>Bacteria</taxon>
        <taxon>Pseudomonadati</taxon>
        <taxon>Pseudomonadota</taxon>
        <taxon>Gammaproteobacteria</taxon>
        <taxon>Cellvibrionales</taxon>
        <taxon>Spongiibacteraceae</taxon>
        <taxon>Zhongshania</taxon>
    </lineage>
</organism>
<dbReference type="PANTHER" id="PTHR41339:SF1">
    <property type="entry name" value="SECRETED PROTEIN"/>
    <property type="match status" value="1"/>
</dbReference>
<feature type="chain" id="PRO_5047183487" evidence="1">
    <location>
        <begin position="18"/>
        <end position="564"/>
    </location>
</feature>
<evidence type="ECO:0000256" key="1">
    <source>
        <dbReference type="SAM" id="SignalP"/>
    </source>
</evidence>
<reference evidence="2 3" key="1">
    <citation type="journal article" date="2011" name="Int. J. Syst. Evol. Microbiol.">
        <title>Zhongshania antarctica gen. nov., sp. nov. and Zhongshania guokunii sp. nov., gammaproteobacteria respectively isolated from coastal attached (fast) ice and surface seawater of the Antarctic.</title>
        <authorList>
            <person name="Li H.J."/>
            <person name="Zhang X.Y."/>
            <person name="Chen C.X."/>
            <person name="Zhang Y.J."/>
            <person name="Gao Z.M."/>
            <person name="Yu Y."/>
            <person name="Chen X.L."/>
            <person name="Chen B."/>
            <person name="Zhang Y.Z."/>
        </authorList>
    </citation>
    <scope>NUCLEOTIDE SEQUENCE [LARGE SCALE GENOMIC DNA]</scope>
    <source>
        <strain evidence="2 3">ZS6-22T</strain>
    </source>
</reference>
<name>A0ABV3UA00_9GAMM</name>
<keyword evidence="2" id="KW-0418">Kinase</keyword>
<evidence type="ECO:0000313" key="3">
    <source>
        <dbReference type="Proteomes" id="UP001557485"/>
    </source>
</evidence>
<accession>A0ABV3UA00</accession>
<keyword evidence="3" id="KW-1185">Reference proteome</keyword>
<dbReference type="EMBL" id="JBFRYA010000013">
    <property type="protein sequence ID" value="MEX1670077.1"/>
    <property type="molecule type" value="Genomic_DNA"/>
</dbReference>
<protein>
    <submittedName>
        <fullName evidence="2">Serine/threonine protein kinase</fullName>
    </submittedName>
</protein>
<comment type="caution">
    <text evidence="2">The sequence shown here is derived from an EMBL/GenBank/DDBJ whole genome shotgun (WGS) entry which is preliminary data.</text>
</comment>
<proteinExistence type="predicted"/>
<keyword evidence="1" id="KW-0732">Signal</keyword>